<organism evidence="2 3">
    <name type="scientific">Phytophthora fragariae</name>
    <dbReference type="NCBI Taxonomy" id="53985"/>
    <lineage>
        <taxon>Eukaryota</taxon>
        <taxon>Sar</taxon>
        <taxon>Stramenopiles</taxon>
        <taxon>Oomycota</taxon>
        <taxon>Peronosporomycetes</taxon>
        <taxon>Peronosporales</taxon>
        <taxon>Peronosporaceae</taxon>
        <taxon>Phytophthora</taxon>
    </lineage>
</organism>
<evidence type="ECO:0000313" key="3">
    <source>
        <dbReference type="Proteomes" id="UP000486351"/>
    </source>
</evidence>
<comment type="caution">
    <text evidence="2">The sequence shown here is derived from an EMBL/GenBank/DDBJ whole genome shotgun (WGS) entry which is preliminary data.</text>
</comment>
<dbReference type="AlphaFoldDB" id="A0A6G0S755"/>
<dbReference type="EMBL" id="QXFY01000240">
    <property type="protein sequence ID" value="KAE9350908.1"/>
    <property type="molecule type" value="Genomic_DNA"/>
</dbReference>
<feature type="region of interest" description="Disordered" evidence="1">
    <location>
        <begin position="1010"/>
        <end position="1031"/>
    </location>
</feature>
<proteinExistence type="predicted"/>
<feature type="region of interest" description="Disordered" evidence="1">
    <location>
        <begin position="201"/>
        <end position="223"/>
    </location>
</feature>
<gene>
    <name evidence="2" type="ORF">PF008_g6194</name>
</gene>
<dbReference type="Proteomes" id="UP000486351">
    <property type="component" value="Unassembled WGS sequence"/>
</dbReference>
<feature type="region of interest" description="Disordered" evidence="1">
    <location>
        <begin position="295"/>
        <end position="332"/>
    </location>
</feature>
<evidence type="ECO:0000313" key="2">
    <source>
        <dbReference type="EMBL" id="KAE9350908.1"/>
    </source>
</evidence>
<feature type="region of interest" description="Disordered" evidence="1">
    <location>
        <begin position="974"/>
        <end position="996"/>
    </location>
</feature>
<sequence>MSGDSDVFPALFGALRGRLADRVSVPDDAARVDNSLPQSTALSAFASPSDALLKSLSASDPSVGRNILEQIRADVRANKLQLLRRKRLGLRKMREAQRRQRQRLDAVAAAECDAVLLDAATHSQKFHFFLIDTHAKAAARLQTLFFECIAEMKKALIRMENVAADTTEESESMVAELLRRYEWQLFVARLQQDCGGDIEASLLVPPTSSRDSHSSYSRQKADNSKASVKSVLQMALQEYGPALENGDSLIVRSVITLRRSPSTRRAPQKSSRSTPSLHFGAVAAEMWTEAVGALMDPQHASKPRRTMSSSSSTRRIRRLPPSRGGAGEPSMSAFSTSGGMCSMFRQLAARETLQFPGTACDVPLSSVCIRWMLSRGADCGDLLTGDGEGKNEGQCGELADSNIYFDIAEYEQNFAAIMQNYATSATMDAASMPFPIDHAVLASARRSLREISAILERPREQKEAQSSDTIFAPRQMRNGDHEAASNQSQAAHGDHSIFARASVLQLVQTLYYTKNFLSLLTPPADSDILGKLYPTTLFGEGCLSTLYVPVVDGGRKREVQQEESTSPASSSEVVMHPLDDRAIHELLLIYVARGNRVLLQNGSTGVNPSQQLTSLAYSDAVNTLMPCREIDCNPRAASPFCVIKNARGLCKQHKGTSGHDDFSYSEEFQRLADADIVFVECTVCPESRKIVSARQPPTSTNVKTNVILEMLGTSCTWRSCITSSELHDLHGNSNLCKWHSSVQRFLEVDESLQYVPNESRMREAFLAAESDSMAEKIKRMIQTSSSLLEELSSKHLPQSIKAFFEHVVSAASNRTYQTHYVGVVGLEGFASPSDLEQSHYELQRLVDVSEEIVGTENRVTRELRQLHKLTVYPGVEDSFIQHGFVDLEELQTDIRTRDLGLLLRLSQQKLHILERRRKDEERQVVRRLAPSTSLPSMSFQPVSEQPGWTDPALVSSSVYDVIHVMRKGRQSLLRQQRQDARGGGLRNAPKRSHGLERCASDLAFRVNPYEAKAAPTTKSRAKTTARKHLDR</sequence>
<reference evidence="2 3" key="1">
    <citation type="submission" date="2018-09" db="EMBL/GenBank/DDBJ databases">
        <title>Genomic investigation of the strawberry pathogen Phytophthora fragariae indicates pathogenicity is determined by transcriptional variation in three key races.</title>
        <authorList>
            <person name="Adams T.M."/>
            <person name="Armitage A.D."/>
            <person name="Sobczyk M.K."/>
            <person name="Bates H.J."/>
            <person name="Dunwell J.M."/>
            <person name="Nellist C.F."/>
            <person name="Harrison R.J."/>
        </authorList>
    </citation>
    <scope>NUCLEOTIDE SEQUENCE [LARGE SCALE GENOMIC DNA]</scope>
    <source>
        <strain evidence="2 3">NOV-77</strain>
    </source>
</reference>
<name>A0A6G0S755_9STRA</name>
<accession>A0A6G0S755</accession>
<feature type="compositionally biased region" description="Basic residues" evidence="1">
    <location>
        <begin position="1019"/>
        <end position="1031"/>
    </location>
</feature>
<protein>
    <submittedName>
        <fullName evidence="2">Uncharacterized protein</fullName>
    </submittedName>
</protein>
<evidence type="ECO:0000256" key="1">
    <source>
        <dbReference type="SAM" id="MobiDB-lite"/>
    </source>
</evidence>